<sequence>MLSVELLGGLAIALAGMPIAGLVVSRYRASPPDTRRDLLASDAVKWLLLAVLCGYVVFVEGRPLSSMTGRSFDPGSFAIIVVTGTIVLFTASAVTTPLFNHFGIGGLEGEMSQLTSLSRRQRIFVAVTAGVTEEALFHGYAIERLLEFTGNPLLAGGISFVAFTLGHAVGWNRGAVARIAVPALLTTVLYLIVRDVVALMAIHSLNNVASLLLAGAIATDSSGAGGVGDTAESADGTASRNDESSQ</sequence>
<dbReference type="InterPro" id="IPR003675">
    <property type="entry name" value="Rce1/LyrA-like_dom"/>
</dbReference>
<proteinExistence type="predicted"/>
<evidence type="ECO:0000256" key="2">
    <source>
        <dbReference type="SAM" id="Phobius"/>
    </source>
</evidence>
<dbReference type="GeneID" id="74528240"/>
<protein>
    <submittedName>
        <fullName evidence="4">CPBP family intramembrane metalloprotease</fullName>
    </submittedName>
</protein>
<keyword evidence="5" id="KW-1185">Reference proteome</keyword>
<accession>A0ABY5RH74</accession>
<evidence type="ECO:0000259" key="3">
    <source>
        <dbReference type="Pfam" id="PF02517"/>
    </source>
</evidence>
<keyword evidence="4" id="KW-0378">Hydrolase</keyword>
<dbReference type="GO" id="GO:0008237">
    <property type="term" value="F:metallopeptidase activity"/>
    <property type="evidence" value="ECO:0007669"/>
    <property type="project" value="UniProtKB-KW"/>
</dbReference>
<dbReference type="Pfam" id="PF02517">
    <property type="entry name" value="Rce1-like"/>
    <property type="match status" value="1"/>
</dbReference>
<dbReference type="Proteomes" id="UP001058330">
    <property type="component" value="Chromosome"/>
</dbReference>
<keyword evidence="4" id="KW-0482">Metalloprotease</keyword>
<feature type="transmembrane region" description="Helical" evidence="2">
    <location>
        <begin position="6"/>
        <end position="27"/>
    </location>
</feature>
<keyword evidence="2" id="KW-0472">Membrane</keyword>
<dbReference type="RefSeq" id="WP_007544088.1">
    <property type="nucleotide sequence ID" value="NZ_CP078063.1"/>
</dbReference>
<dbReference type="EMBL" id="CP078063">
    <property type="protein sequence ID" value="UVE51253.1"/>
    <property type="molecule type" value="Genomic_DNA"/>
</dbReference>
<organism evidence="4 5">
    <name type="scientific">Haloferax larsenii</name>
    <dbReference type="NCBI Taxonomy" id="302484"/>
    <lineage>
        <taxon>Archaea</taxon>
        <taxon>Methanobacteriati</taxon>
        <taxon>Methanobacteriota</taxon>
        <taxon>Stenosarchaea group</taxon>
        <taxon>Halobacteria</taxon>
        <taxon>Halobacteriales</taxon>
        <taxon>Haloferacaceae</taxon>
        <taxon>Haloferax</taxon>
    </lineage>
</organism>
<evidence type="ECO:0000313" key="4">
    <source>
        <dbReference type="EMBL" id="UVE51253.1"/>
    </source>
</evidence>
<keyword evidence="2" id="KW-0812">Transmembrane</keyword>
<reference evidence="4" key="1">
    <citation type="submission" date="2021-07" db="EMBL/GenBank/DDBJ databases">
        <title>Studies on halocins as antimicrobial molecules from haloarchaea.</title>
        <authorList>
            <person name="Kumar S."/>
            <person name="Khare S.K."/>
        </authorList>
    </citation>
    <scope>NUCLEOTIDE SEQUENCE</scope>
    <source>
        <strain evidence="4">NCIM 5678</strain>
    </source>
</reference>
<evidence type="ECO:0000256" key="1">
    <source>
        <dbReference type="SAM" id="MobiDB-lite"/>
    </source>
</evidence>
<feature type="transmembrane region" description="Helical" evidence="2">
    <location>
        <begin position="153"/>
        <end position="171"/>
    </location>
</feature>
<feature type="transmembrane region" description="Helical" evidence="2">
    <location>
        <begin position="78"/>
        <end position="102"/>
    </location>
</feature>
<name>A0ABY5RH74_HALLR</name>
<feature type="domain" description="CAAX prenyl protease 2/Lysostaphin resistance protein A-like" evidence="3">
    <location>
        <begin position="123"/>
        <end position="208"/>
    </location>
</feature>
<keyword evidence="2" id="KW-1133">Transmembrane helix</keyword>
<gene>
    <name evidence="4" type="ORF">KU306_05045</name>
</gene>
<feature type="transmembrane region" description="Helical" evidence="2">
    <location>
        <begin position="39"/>
        <end position="58"/>
    </location>
</feature>
<keyword evidence="4" id="KW-0645">Protease</keyword>
<feature type="region of interest" description="Disordered" evidence="1">
    <location>
        <begin position="222"/>
        <end position="246"/>
    </location>
</feature>
<evidence type="ECO:0000313" key="5">
    <source>
        <dbReference type="Proteomes" id="UP001058330"/>
    </source>
</evidence>